<evidence type="ECO:0000313" key="6">
    <source>
        <dbReference type="Proteomes" id="UP001163046"/>
    </source>
</evidence>
<dbReference type="GO" id="GO:0005634">
    <property type="term" value="C:nucleus"/>
    <property type="evidence" value="ECO:0007669"/>
    <property type="project" value="TreeGrafter"/>
</dbReference>
<protein>
    <submittedName>
        <fullName evidence="5">Poly(U) RNA binding</fullName>
    </submittedName>
</protein>
<evidence type="ECO:0000256" key="3">
    <source>
        <dbReference type="SAM" id="MobiDB-lite"/>
    </source>
</evidence>
<evidence type="ECO:0000313" key="5">
    <source>
        <dbReference type="EMBL" id="KAJ7387760.1"/>
    </source>
</evidence>
<feature type="region of interest" description="Disordered" evidence="3">
    <location>
        <begin position="159"/>
        <end position="178"/>
    </location>
</feature>
<dbReference type="Pfam" id="PF22675">
    <property type="entry name" value="KH-I_KHDC4-BBP"/>
    <property type="match status" value="1"/>
</dbReference>
<dbReference type="OrthoDB" id="6777263at2759"/>
<dbReference type="PANTHER" id="PTHR11208">
    <property type="entry name" value="RNA-BINDING PROTEIN RELATED"/>
    <property type="match status" value="1"/>
</dbReference>
<dbReference type="Gene3D" id="3.30.1370.10">
    <property type="entry name" value="K Homology domain, type 1"/>
    <property type="match status" value="1"/>
</dbReference>
<dbReference type="InterPro" id="IPR032571">
    <property type="entry name" value="Qua1_dom"/>
</dbReference>
<dbReference type="Pfam" id="PF16274">
    <property type="entry name" value="Qua1"/>
    <property type="match status" value="1"/>
</dbReference>
<dbReference type="PROSITE" id="PS50084">
    <property type="entry name" value="KH_TYPE_1"/>
    <property type="match status" value="1"/>
</dbReference>
<dbReference type="Proteomes" id="UP001163046">
    <property type="component" value="Unassembled WGS sequence"/>
</dbReference>
<dbReference type="PANTHER" id="PTHR11208:SF42">
    <property type="entry name" value="QUAKING RELATED 54B, ISOFORM E"/>
    <property type="match status" value="1"/>
</dbReference>
<dbReference type="GO" id="GO:0000381">
    <property type="term" value="P:regulation of alternative mRNA splicing, via spliceosome"/>
    <property type="evidence" value="ECO:0007669"/>
    <property type="project" value="TreeGrafter"/>
</dbReference>
<name>A0A9W9ZUH9_9CNID</name>
<keyword evidence="1 2" id="KW-0694">RNA-binding</keyword>
<feature type="domain" description="K Homology" evidence="4">
    <location>
        <begin position="112"/>
        <end position="210"/>
    </location>
</feature>
<dbReference type="AlphaFoldDB" id="A0A9W9ZUH9"/>
<accession>A0A9W9ZUH9</accession>
<reference evidence="5" key="1">
    <citation type="submission" date="2023-01" db="EMBL/GenBank/DDBJ databases">
        <title>Genome assembly of the deep-sea coral Lophelia pertusa.</title>
        <authorList>
            <person name="Herrera S."/>
            <person name="Cordes E."/>
        </authorList>
    </citation>
    <scope>NUCLEOTIDE SEQUENCE</scope>
    <source>
        <strain evidence="5">USNM1676648</strain>
        <tissue evidence="5">Polyp</tissue>
    </source>
</reference>
<keyword evidence="6" id="KW-1185">Reference proteome</keyword>
<dbReference type="InterPro" id="IPR036612">
    <property type="entry name" value="KH_dom_type_1_sf"/>
</dbReference>
<dbReference type="CDD" id="cd22384">
    <property type="entry name" value="KH-I_KHDRBS"/>
    <property type="match status" value="1"/>
</dbReference>
<feature type="region of interest" description="Disordered" evidence="3">
    <location>
        <begin position="245"/>
        <end position="304"/>
    </location>
</feature>
<evidence type="ECO:0000259" key="4">
    <source>
        <dbReference type="SMART" id="SM00322"/>
    </source>
</evidence>
<dbReference type="InterPro" id="IPR055256">
    <property type="entry name" value="KH_1_KHDC4/BBP-like"/>
</dbReference>
<feature type="region of interest" description="Disordered" evidence="3">
    <location>
        <begin position="79"/>
        <end position="98"/>
    </location>
</feature>
<dbReference type="InterPro" id="IPR045071">
    <property type="entry name" value="BBP-like"/>
</dbReference>
<dbReference type="SUPFAM" id="SSF54791">
    <property type="entry name" value="Eukaryotic type KH-domain (KH-domain type I)"/>
    <property type="match status" value="1"/>
</dbReference>
<dbReference type="EMBL" id="MU825873">
    <property type="protein sequence ID" value="KAJ7387760.1"/>
    <property type="molecule type" value="Genomic_DNA"/>
</dbReference>
<organism evidence="5 6">
    <name type="scientific">Desmophyllum pertusum</name>
    <dbReference type="NCBI Taxonomy" id="174260"/>
    <lineage>
        <taxon>Eukaryota</taxon>
        <taxon>Metazoa</taxon>
        <taxon>Cnidaria</taxon>
        <taxon>Anthozoa</taxon>
        <taxon>Hexacorallia</taxon>
        <taxon>Scleractinia</taxon>
        <taxon>Caryophylliina</taxon>
        <taxon>Caryophylliidae</taxon>
        <taxon>Desmophyllum</taxon>
    </lineage>
</organism>
<sequence length="410" mass="44676">MAAEGGYLTELLTEKDNLDPSFVHSMRLLTEEINRIQKGGSLPGGPVLKKAKVENGNAIPLMSESPVALPPIVQVPPVASPADTTPNVRPPPQHHQFRRPADVFDSKLYQPTKLSEKVFIPIKDYPKFNFVGKLLGPRGNTFKRLQANTGTKMSILGKGSMREKEKEEELRTSGDPKHTHLDEELHVLIEVEAPPGQAHARLGLAIEEIKKFLVPENNDEIHQEQMREMAIINGTEESVPAPAPIAVPAPVPRGRPHTRGVPHHHQHPHPHAHPHPHHPAHHGRGAPVPRVASFPRPRGPPVGHVSVMAARSAAGLGPSSPTVAHAAPRSAAVPGDLYGGYETSYEPGYEFEAAYPEPGETVYYEYGQPGEVYETAYPAPTRVPVSSAPSFKAPPARTVKKIVREAAYPY</sequence>
<dbReference type="SMART" id="SM00322">
    <property type="entry name" value="KH"/>
    <property type="match status" value="1"/>
</dbReference>
<dbReference type="GO" id="GO:0003729">
    <property type="term" value="F:mRNA binding"/>
    <property type="evidence" value="ECO:0007669"/>
    <property type="project" value="TreeGrafter"/>
</dbReference>
<feature type="compositionally biased region" description="Basic and acidic residues" evidence="3">
    <location>
        <begin position="160"/>
        <end position="178"/>
    </location>
</feature>
<comment type="caution">
    <text evidence="5">The sequence shown here is derived from an EMBL/GenBank/DDBJ whole genome shotgun (WGS) entry which is preliminary data.</text>
</comment>
<dbReference type="InterPro" id="IPR004087">
    <property type="entry name" value="KH_dom"/>
</dbReference>
<evidence type="ECO:0000256" key="1">
    <source>
        <dbReference type="ARBA" id="ARBA00022884"/>
    </source>
</evidence>
<proteinExistence type="predicted"/>
<gene>
    <name evidence="5" type="primary">KHDRBS1</name>
    <name evidence="5" type="ORF">OS493_001103</name>
</gene>
<feature type="compositionally biased region" description="Basic residues" evidence="3">
    <location>
        <begin position="254"/>
        <end position="284"/>
    </location>
</feature>
<evidence type="ECO:0000256" key="2">
    <source>
        <dbReference type="PROSITE-ProRule" id="PRU00117"/>
    </source>
</evidence>